<dbReference type="Proteomes" id="UP001597101">
    <property type="component" value="Unassembled WGS sequence"/>
</dbReference>
<name>A0ABW3FHM4_9HYPH</name>
<comment type="caution">
    <text evidence="3">The sequence shown here is derived from an EMBL/GenBank/DDBJ whole genome shotgun (WGS) entry which is preliminary data.</text>
</comment>
<dbReference type="CDD" id="cd16406">
    <property type="entry name" value="ParB_N_like"/>
    <property type="match status" value="1"/>
</dbReference>
<protein>
    <submittedName>
        <fullName evidence="3">ParB/RepB/Spo0J family partition protein</fullName>
    </submittedName>
</protein>
<sequence>MRLDHIELKDLKTTNLNVRKRGAKNVDDILPSIRSLGVLQPLLVRPNCEAFEIVAGQRRYYAATKLAEEAIETGGTVDPLPCIIMEDGDDAKAIEASLAENIARLPMDEIDQYKAFSALVKQGRSVEDVAAHFGVTERLVKQRLAIANLYQPILTAYRKDDIGADTIRALTLATKRQQKAWWQLFISEDDYAPRGRALKAWLFGGADIPVANALFDVDGYGGNIISDLFGKERYFDDAIQFWALQNTAVAEARDRYLDDGWSEVVLFEVGEHWSSWEYSKITKSKGGKVYVTIAHDGEVTFHEGYLTSKEAAKREKARVDGGEAEVEPTPSRPELTKAMQNYLDLHRHAVVREKLLSQTDIALRVGLAQMIAGSSLWDIRAEKQKANTEAIQESVASNKAETRFAEERWEIVELLGLKLDDALTLVPTQRSWADGLCPYAIFAKLREFDNETVMRIYTFVVAETLPSGDALVEGLGGLLSVDMAENWSPEEAFFDLLRDKEAINACVKEAAGKATADAHVSSTAKVQKKIIRDCLDGTRSNGNNDWHPRYMTVPMKGYTKRGGIEAIERFSVVKKHFA</sequence>
<dbReference type="InterPro" id="IPR036086">
    <property type="entry name" value="ParB/Sulfiredoxin_sf"/>
</dbReference>
<dbReference type="PANTHER" id="PTHR33375:SF7">
    <property type="entry name" value="CHROMOSOME 2-PARTITIONING PROTEIN PARB-RELATED"/>
    <property type="match status" value="1"/>
</dbReference>
<dbReference type="Gene3D" id="1.10.10.2830">
    <property type="match status" value="1"/>
</dbReference>
<dbReference type="NCBIfam" id="TIGR00180">
    <property type="entry name" value="parB_part"/>
    <property type="match status" value="1"/>
</dbReference>
<dbReference type="Pfam" id="PF02195">
    <property type="entry name" value="ParB_N"/>
    <property type="match status" value="1"/>
</dbReference>
<accession>A0ABW3FHM4</accession>
<keyword evidence="4" id="KW-1185">Reference proteome</keyword>
<dbReference type="PANTHER" id="PTHR33375">
    <property type="entry name" value="CHROMOSOME-PARTITIONING PROTEIN PARB-RELATED"/>
    <property type="match status" value="1"/>
</dbReference>
<feature type="domain" description="ParB-like N-terminal" evidence="2">
    <location>
        <begin position="4"/>
        <end position="102"/>
    </location>
</feature>
<dbReference type="SMART" id="SM00470">
    <property type="entry name" value="ParB"/>
    <property type="match status" value="1"/>
</dbReference>
<organism evidence="3 4">
    <name type="scientific">Pseudahrensia aquimaris</name>
    <dbReference type="NCBI Taxonomy" id="744461"/>
    <lineage>
        <taxon>Bacteria</taxon>
        <taxon>Pseudomonadati</taxon>
        <taxon>Pseudomonadota</taxon>
        <taxon>Alphaproteobacteria</taxon>
        <taxon>Hyphomicrobiales</taxon>
        <taxon>Ahrensiaceae</taxon>
        <taxon>Pseudahrensia</taxon>
    </lineage>
</organism>
<proteinExistence type="inferred from homology"/>
<dbReference type="SUPFAM" id="SSF109709">
    <property type="entry name" value="KorB DNA-binding domain-like"/>
    <property type="match status" value="1"/>
</dbReference>
<dbReference type="InterPro" id="IPR050336">
    <property type="entry name" value="Chromosome_partition/occlusion"/>
</dbReference>
<dbReference type="InterPro" id="IPR003115">
    <property type="entry name" value="ParB_N"/>
</dbReference>
<evidence type="ECO:0000259" key="2">
    <source>
        <dbReference type="SMART" id="SM00470"/>
    </source>
</evidence>
<dbReference type="InterPro" id="IPR004437">
    <property type="entry name" value="ParB/RepB/Spo0J"/>
</dbReference>
<comment type="similarity">
    <text evidence="1">Belongs to the ParB family.</text>
</comment>
<evidence type="ECO:0000313" key="3">
    <source>
        <dbReference type="EMBL" id="MFD0917243.1"/>
    </source>
</evidence>
<dbReference type="SUPFAM" id="SSF110849">
    <property type="entry name" value="ParB/Sulfiredoxin"/>
    <property type="match status" value="1"/>
</dbReference>
<dbReference type="Gene3D" id="3.90.1530.30">
    <property type="match status" value="1"/>
</dbReference>
<evidence type="ECO:0000256" key="1">
    <source>
        <dbReference type="ARBA" id="ARBA00006295"/>
    </source>
</evidence>
<reference evidence="4" key="1">
    <citation type="journal article" date="2019" name="Int. J. Syst. Evol. Microbiol.">
        <title>The Global Catalogue of Microorganisms (GCM) 10K type strain sequencing project: providing services to taxonomists for standard genome sequencing and annotation.</title>
        <authorList>
            <consortium name="The Broad Institute Genomics Platform"/>
            <consortium name="The Broad Institute Genome Sequencing Center for Infectious Disease"/>
            <person name="Wu L."/>
            <person name="Ma J."/>
        </authorList>
    </citation>
    <scope>NUCLEOTIDE SEQUENCE [LARGE SCALE GENOMIC DNA]</scope>
    <source>
        <strain evidence="4">CCUG 60023</strain>
    </source>
</reference>
<evidence type="ECO:0000313" key="4">
    <source>
        <dbReference type="Proteomes" id="UP001597101"/>
    </source>
</evidence>
<gene>
    <name evidence="3" type="ORF">ACFQ14_12555</name>
</gene>
<dbReference type="EMBL" id="JBHTJV010000010">
    <property type="protein sequence ID" value="MFD0917243.1"/>
    <property type="molecule type" value="Genomic_DNA"/>
</dbReference>
<dbReference type="RefSeq" id="WP_377213101.1">
    <property type="nucleotide sequence ID" value="NZ_JBHTJV010000010.1"/>
</dbReference>